<organism evidence="2">
    <name type="scientific">Tanacetum cinerariifolium</name>
    <name type="common">Dalmatian daisy</name>
    <name type="synonym">Chrysanthemum cinerariifolium</name>
    <dbReference type="NCBI Taxonomy" id="118510"/>
    <lineage>
        <taxon>Eukaryota</taxon>
        <taxon>Viridiplantae</taxon>
        <taxon>Streptophyta</taxon>
        <taxon>Embryophyta</taxon>
        <taxon>Tracheophyta</taxon>
        <taxon>Spermatophyta</taxon>
        <taxon>Magnoliopsida</taxon>
        <taxon>eudicotyledons</taxon>
        <taxon>Gunneridae</taxon>
        <taxon>Pentapetalae</taxon>
        <taxon>asterids</taxon>
        <taxon>campanulids</taxon>
        <taxon>Asterales</taxon>
        <taxon>Asteraceae</taxon>
        <taxon>Asteroideae</taxon>
        <taxon>Anthemideae</taxon>
        <taxon>Anthemidinae</taxon>
        <taxon>Tanacetum</taxon>
    </lineage>
</organism>
<comment type="caution">
    <text evidence="2">The sequence shown here is derived from an EMBL/GenBank/DDBJ whole genome shotgun (WGS) entry which is preliminary data.</text>
</comment>
<name>A0A699WRJ1_TANCI</name>
<sequence>MAPSPPQMGPDQQLSKRQLQSRQELGAHPPPPPHRPLHPSHHPP</sequence>
<evidence type="ECO:0000313" key="2">
    <source>
        <dbReference type="EMBL" id="GFD47351.1"/>
    </source>
</evidence>
<feature type="non-terminal residue" evidence="2">
    <location>
        <position position="44"/>
    </location>
</feature>
<proteinExistence type="predicted"/>
<evidence type="ECO:0000256" key="1">
    <source>
        <dbReference type="SAM" id="MobiDB-lite"/>
    </source>
</evidence>
<accession>A0A699WRJ1</accession>
<feature type="compositionally biased region" description="Low complexity" evidence="1">
    <location>
        <begin position="12"/>
        <end position="23"/>
    </location>
</feature>
<gene>
    <name evidence="2" type="ORF">Tci_919320</name>
</gene>
<protein>
    <submittedName>
        <fullName evidence="2">Uncharacterized protein</fullName>
    </submittedName>
</protein>
<dbReference type="EMBL" id="BKCJ011697232">
    <property type="protein sequence ID" value="GFD47351.1"/>
    <property type="molecule type" value="Genomic_DNA"/>
</dbReference>
<feature type="compositionally biased region" description="Basic residues" evidence="1">
    <location>
        <begin position="35"/>
        <end position="44"/>
    </location>
</feature>
<feature type="region of interest" description="Disordered" evidence="1">
    <location>
        <begin position="1"/>
        <end position="44"/>
    </location>
</feature>
<reference evidence="2" key="1">
    <citation type="journal article" date="2019" name="Sci. Rep.">
        <title>Draft genome of Tanacetum cinerariifolium, the natural source of mosquito coil.</title>
        <authorList>
            <person name="Yamashiro T."/>
            <person name="Shiraishi A."/>
            <person name="Satake H."/>
            <person name="Nakayama K."/>
        </authorList>
    </citation>
    <scope>NUCLEOTIDE SEQUENCE</scope>
</reference>
<dbReference type="AlphaFoldDB" id="A0A699WRJ1"/>